<feature type="domain" description="4Fe-4S ferredoxin-type" evidence="8">
    <location>
        <begin position="728"/>
        <end position="757"/>
    </location>
</feature>
<keyword evidence="6" id="KW-0408">Iron</keyword>
<dbReference type="FunFam" id="3.40.50.920:FF:000007">
    <property type="entry name" value="Pyruvate:ferredoxin (Flavodoxin) oxidoreductase"/>
    <property type="match status" value="1"/>
</dbReference>
<dbReference type="Pfam" id="PF17147">
    <property type="entry name" value="PFOR_II"/>
    <property type="match status" value="1"/>
</dbReference>
<dbReference type="AlphaFoldDB" id="A0AA86UA75"/>
<proteinExistence type="predicted"/>
<sequence>MSLCLDGNTAAAMMAYKLIDVAAIYPITPSSTMAELIEQYSAQKLKNAFGNVVTVYQTQSELGAAACVSGSSRCGALSSSFTSAAGLLLMIQNLYVMSASRQPAVIHVANRSITMAASALLNDHTDIYAVSNTNVSAICSRNVQEAHDMALATHLSAIESSAAFVHFFEGFRVSHQFETFKPIQTETVTELINHEKIAEWRNHIVDPANPDGHQIGIGNDVYYEMYEANAEHFNRIPGHVEKVFEKIHHAVGRKYELFEYTGHPEAETVIVVMGSAALTAELMVQKLSEQGHKVGVVNVRLWRPFSMDHFISKIPKTAKNIAVMDRARDLASNGEHLYKEVLTSLDKNDLLSGRHVKNCTYGICGNDLTPGDVLAIFDSFKSKGKTVRVGLNAPNGLKPIPCDLQLLHPDTKELIIYAIGSDGTIGAIRNAMKILQDESPLSQSQANFEFDGKKSGGLTVSYLRFGPEKIKAQFNPEQADYIACHTQSYIGKYDFLLGARKGATFVLNADFKDVEKHIPASLKRQIAQKNIQFYIVNANEIAQDLGLGNKTSLILSMFLMAKGMNGLVEIAQAAESMKTLAKITYAKQPKAVIEANMKAVDITLEKLEGCKYAYDAAKWAKADDSEDIKAVQYGPAVPELLQPGALFDKINKREFNKVTTTDFEQLASGRFPAGYSKYEKPGVADRVAHWNQDDCIQCNQCSASCPHGCIRPFISENIEGLDSKQGKFRIQVSPLDCKGCQVCAGACPKKCISMEPLEKEVIEQQPKWDTIIENVRNPTVDVRTCSLKDLQLAEPYLFNPGSCPGCPETVIARMLTTLFGDHMVIASAVGCCLVWGHCEHYRAYQVDKQGRGPAIATSAFEDNSLLGVGMHLANITHRDNLKNYVQANLEKSGELKDTLQKWLDNFENVQESISIQNEIKAKIDHIASPIQAHLKQHAMFFSKQINWIIGGDGWSYDIDFGGIDHIMASGLNVNILIFNNNCFANTGGQKCKATPQGAIAKHAYMGVELASKKLCQMMMTYRSGYVAQVAQGANRMQALRALREAADFNGPSMVVAYCPCISHVLSGGMKNQESQQKLAVESGLWPLFRYDPREQKLTVDSKKTRKVEEFTANEQRFAALVQKNPERFESLKQALQKDTDENWAVLEALAK</sequence>
<dbReference type="SUPFAM" id="SSF52518">
    <property type="entry name" value="Thiamin diphosphate-binding fold (THDP-binding)"/>
    <property type="match status" value="2"/>
</dbReference>
<name>A0AA86UA75_9EUKA</name>
<reference evidence="9" key="1">
    <citation type="submission" date="2023-06" db="EMBL/GenBank/DDBJ databases">
        <authorList>
            <person name="Kurt Z."/>
        </authorList>
    </citation>
    <scope>NUCLEOTIDE SEQUENCE</scope>
</reference>
<organism evidence="9">
    <name type="scientific">Hexamita inflata</name>
    <dbReference type="NCBI Taxonomy" id="28002"/>
    <lineage>
        <taxon>Eukaryota</taxon>
        <taxon>Metamonada</taxon>
        <taxon>Diplomonadida</taxon>
        <taxon>Hexamitidae</taxon>
        <taxon>Hexamitinae</taxon>
        <taxon>Hexamita</taxon>
    </lineage>
</organism>
<keyword evidence="7" id="KW-0411">Iron-sulfur</keyword>
<evidence type="ECO:0000256" key="3">
    <source>
        <dbReference type="ARBA" id="ARBA00022723"/>
    </source>
</evidence>
<protein>
    <submittedName>
        <fullName evidence="9">Pyruvate-flavodoxin oxidoreductase 2</fullName>
    </submittedName>
    <submittedName>
        <fullName evidence="10">Pyruvate-flavodoxin_oxidoreductase 2</fullName>
    </submittedName>
</protein>
<dbReference type="GO" id="GO:0022900">
    <property type="term" value="P:electron transport chain"/>
    <property type="evidence" value="ECO:0007669"/>
    <property type="project" value="InterPro"/>
</dbReference>
<dbReference type="CDD" id="cd07034">
    <property type="entry name" value="TPP_PYR_PFOR_IOR-alpha_like"/>
    <property type="match status" value="1"/>
</dbReference>
<dbReference type="Gene3D" id="3.40.50.970">
    <property type="match status" value="2"/>
</dbReference>
<dbReference type="Pfam" id="PF12838">
    <property type="entry name" value="Fer4_7"/>
    <property type="match status" value="1"/>
</dbReference>
<dbReference type="EMBL" id="CAXDID020000239">
    <property type="protein sequence ID" value="CAL6062446.1"/>
    <property type="molecule type" value="Genomic_DNA"/>
</dbReference>
<dbReference type="PROSITE" id="PS00198">
    <property type="entry name" value="4FE4S_FER_1"/>
    <property type="match status" value="1"/>
</dbReference>
<dbReference type="GO" id="GO:0006979">
    <property type="term" value="P:response to oxidative stress"/>
    <property type="evidence" value="ECO:0007669"/>
    <property type="project" value="TreeGrafter"/>
</dbReference>
<evidence type="ECO:0000313" key="11">
    <source>
        <dbReference type="Proteomes" id="UP001642409"/>
    </source>
</evidence>
<dbReference type="Pfam" id="PF01855">
    <property type="entry name" value="POR_N"/>
    <property type="match status" value="1"/>
</dbReference>
<evidence type="ECO:0000313" key="9">
    <source>
        <dbReference type="EMBL" id="CAI9947364.1"/>
    </source>
</evidence>
<keyword evidence="5" id="KW-0560">Oxidoreductase</keyword>
<dbReference type="PROSITE" id="PS51379">
    <property type="entry name" value="4FE4S_FER_2"/>
    <property type="match status" value="2"/>
</dbReference>
<dbReference type="Proteomes" id="UP001642409">
    <property type="component" value="Unassembled WGS sequence"/>
</dbReference>
<dbReference type="InterPro" id="IPR011766">
    <property type="entry name" value="TPP_enzyme_TPP-bd"/>
</dbReference>
<dbReference type="InterPro" id="IPR011895">
    <property type="entry name" value="Pyrv_flavodox_OxRed"/>
</dbReference>
<dbReference type="InterPro" id="IPR050722">
    <property type="entry name" value="Pyruvate:ferred/Flavod_OxRd"/>
</dbReference>
<dbReference type="InterPro" id="IPR002880">
    <property type="entry name" value="Pyrv_Fd/Flavodoxin_OxRdtase_N"/>
</dbReference>
<dbReference type="Gene3D" id="3.30.70.20">
    <property type="match status" value="1"/>
</dbReference>
<dbReference type="GO" id="GO:0016903">
    <property type="term" value="F:oxidoreductase activity, acting on the aldehyde or oxo group of donors"/>
    <property type="evidence" value="ECO:0007669"/>
    <property type="project" value="InterPro"/>
</dbReference>
<evidence type="ECO:0000256" key="5">
    <source>
        <dbReference type="ARBA" id="ARBA00023002"/>
    </source>
</evidence>
<dbReference type="Pfam" id="PF02775">
    <property type="entry name" value="TPP_enzyme_C"/>
    <property type="match status" value="1"/>
</dbReference>
<keyword evidence="1" id="KW-0813">Transport</keyword>
<gene>
    <name evidence="9" type="ORF">HINF_LOCUS35009</name>
    <name evidence="10" type="ORF">HINF_LOCUS50192</name>
</gene>
<evidence type="ECO:0000256" key="7">
    <source>
        <dbReference type="ARBA" id="ARBA00023014"/>
    </source>
</evidence>
<keyword evidence="9" id="KW-0670">Pyruvate</keyword>
<dbReference type="InterPro" id="IPR029061">
    <property type="entry name" value="THDP-binding"/>
</dbReference>
<dbReference type="FunFam" id="3.40.50.970:FF:000012">
    <property type="entry name" value="Pyruvate:ferredoxin (Flavodoxin) oxidoreductase"/>
    <property type="match status" value="1"/>
</dbReference>
<dbReference type="GO" id="GO:0030976">
    <property type="term" value="F:thiamine pyrophosphate binding"/>
    <property type="evidence" value="ECO:0007669"/>
    <property type="project" value="InterPro"/>
</dbReference>
<evidence type="ECO:0000256" key="6">
    <source>
        <dbReference type="ARBA" id="ARBA00023004"/>
    </source>
</evidence>
<evidence type="ECO:0000256" key="2">
    <source>
        <dbReference type="ARBA" id="ARBA00022485"/>
    </source>
</evidence>
<reference evidence="10 11" key="2">
    <citation type="submission" date="2024-07" db="EMBL/GenBank/DDBJ databases">
        <authorList>
            <person name="Akdeniz Z."/>
        </authorList>
    </citation>
    <scope>NUCLEOTIDE SEQUENCE [LARGE SCALE GENOMIC DNA]</scope>
</reference>
<keyword evidence="2" id="KW-0004">4Fe-4S</keyword>
<dbReference type="InterPro" id="IPR017900">
    <property type="entry name" value="4Fe4S_Fe_S_CS"/>
</dbReference>
<comment type="caution">
    <text evidence="9">The sequence shown here is derived from an EMBL/GenBank/DDBJ whole genome shotgun (WGS) entry which is preliminary data.</text>
</comment>
<evidence type="ECO:0000256" key="4">
    <source>
        <dbReference type="ARBA" id="ARBA00022982"/>
    </source>
</evidence>
<evidence type="ECO:0000256" key="1">
    <source>
        <dbReference type="ARBA" id="ARBA00022448"/>
    </source>
</evidence>
<keyword evidence="4" id="KW-0249">Electron transport</keyword>
<feature type="domain" description="4Fe-4S ferredoxin-type" evidence="8">
    <location>
        <begin position="686"/>
        <end position="716"/>
    </location>
</feature>
<dbReference type="Gene3D" id="3.40.920.10">
    <property type="entry name" value="Pyruvate-ferredoxin oxidoreductase, PFOR, domain III"/>
    <property type="match status" value="1"/>
</dbReference>
<dbReference type="GO" id="GO:0005506">
    <property type="term" value="F:iron ion binding"/>
    <property type="evidence" value="ECO:0007669"/>
    <property type="project" value="InterPro"/>
</dbReference>
<dbReference type="InterPro" id="IPR017896">
    <property type="entry name" value="4Fe4S_Fe-S-bd"/>
</dbReference>
<dbReference type="PANTHER" id="PTHR32154">
    <property type="entry name" value="PYRUVATE-FLAVODOXIN OXIDOREDUCTASE-RELATED"/>
    <property type="match status" value="1"/>
</dbReference>
<dbReference type="EMBL" id="CATOUU010000775">
    <property type="protein sequence ID" value="CAI9947364.1"/>
    <property type="molecule type" value="Genomic_DNA"/>
</dbReference>
<dbReference type="SUPFAM" id="SSF54862">
    <property type="entry name" value="4Fe-4S ferredoxins"/>
    <property type="match status" value="1"/>
</dbReference>
<dbReference type="InterPro" id="IPR033412">
    <property type="entry name" value="PFOR_II"/>
</dbReference>
<keyword evidence="3" id="KW-0479">Metal-binding</keyword>
<dbReference type="Gene3D" id="3.40.50.920">
    <property type="match status" value="1"/>
</dbReference>
<dbReference type="NCBIfam" id="TIGR02176">
    <property type="entry name" value="pyruv_ox_red"/>
    <property type="match status" value="1"/>
</dbReference>
<evidence type="ECO:0000259" key="8">
    <source>
        <dbReference type="PROSITE" id="PS51379"/>
    </source>
</evidence>
<dbReference type="GO" id="GO:0051539">
    <property type="term" value="F:4 iron, 4 sulfur cluster binding"/>
    <property type="evidence" value="ECO:0007669"/>
    <property type="project" value="UniProtKB-KW"/>
</dbReference>
<dbReference type="InterPro" id="IPR002869">
    <property type="entry name" value="Pyrv_flavodox_OxRed_cen"/>
</dbReference>
<dbReference type="InterPro" id="IPR019752">
    <property type="entry name" value="Pyrv/ketoisovalerate_OxRed_cat"/>
</dbReference>
<evidence type="ECO:0000313" key="10">
    <source>
        <dbReference type="EMBL" id="CAL6062446.1"/>
    </source>
</evidence>
<dbReference type="PANTHER" id="PTHR32154:SF0">
    <property type="entry name" value="PYRUVATE-FLAVODOXIN OXIDOREDUCTASE-RELATED"/>
    <property type="match status" value="1"/>
</dbReference>
<dbReference type="InterPro" id="IPR009014">
    <property type="entry name" value="Transketo_C/PFOR_II"/>
</dbReference>
<dbReference type="SUPFAM" id="SSF53323">
    <property type="entry name" value="Pyruvate-ferredoxin oxidoreductase, PFOR, domain III"/>
    <property type="match status" value="1"/>
</dbReference>
<accession>A0AA86UA75</accession>
<dbReference type="Pfam" id="PF01558">
    <property type="entry name" value="POR"/>
    <property type="match status" value="1"/>
</dbReference>
<keyword evidence="11" id="KW-1185">Reference proteome</keyword>
<dbReference type="SUPFAM" id="SSF52922">
    <property type="entry name" value="TK C-terminal domain-like"/>
    <property type="match status" value="1"/>
</dbReference>